<gene>
    <name evidence="4" type="ORF">AWB72_04150</name>
</gene>
<dbReference type="GO" id="GO:0032506">
    <property type="term" value="P:cytokinetic process"/>
    <property type="evidence" value="ECO:0007669"/>
    <property type="project" value="TreeGrafter"/>
</dbReference>
<evidence type="ECO:0000259" key="3">
    <source>
        <dbReference type="PROSITE" id="PS51724"/>
    </source>
</evidence>
<feature type="transmembrane region" description="Helical" evidence="2">
    <location>
        <begin position="63"/>
        <end position="81"/>
    </location>
</feature>
<dbReference type="Gene3D" id="3.30.70.1070">
    <property type="entry name" value="Sporulation related repeat"/>
    <property type="match status" value="1"/>
</dbReference>
<dbReference type="SUPFAM" id="SSF110997">
    <property type="entry name" value="Sporulation related repeat"/>
    <property type="match status" value="1"/>
</dbReference>
<dbReference type="GO" id="GO:0032153">
    <property type="term" value="C:cell division site"/>
    <property type="evidence" value="ECO:0007669"/>
    <property type="project" value="TreeGrafter"/>
</dbReference>
<keyword evidence="2" id="KW-0812">Transmembrane</keyword>
<dbReference type="Pfam" id="PF05036">
    <property type="entry name" value="SPOR"/>
    <property type="match status" value="1"/>
</dbReference>
<dbReference type="PANTHER" id="PTHR38687">
    <property type="entry name" value="CELL DIVISION PROTEIN DEDD-RELATED"/>
    <property type="match status" value="1"/>
</dbReference>
<evidence type="ECO:0000256" key="1">
    <source>
        <dbReference type="SAM" id="MobiDB-lite"/>
    </source>
</evidence>
<feature type="compositionally biased region" description="Low complexity" evidence="1">
    <location>
        <begin position="170"/>
        <end position="208"/>
    </location>
</feature>
<dbReference type="GO" id="GO:0042834">
    <property type="term" value="F:peptidoglycan binding"/>
    <property type="evidence" value="ECO:0007669"/>
    <property type="project" value="InterPro"/>
</dbReference>
<keyword evidence="2" id="KW-1133">Transmembrane helix</keyword>
<accession>A0A658R1G0</accession>
<dbReference type="Proteomes" id="UP000198263">
    <property type="component" value="Unassembled WGS sequence"/>
</dbReference>
<feature type="compositionally biased region" description="Low complexity" evidence="1">
    <location>
        <begin position="115"/>
        <end position="154"/>
    </location>
</feature>
<comment type="caution">
    <text evidence="4">The sequence shown here is derived from an EMBL/GenBank/DDBJ whole genome shotgun (WGS) entry which is preliminary data.</text>
</comment>
<dbReference type="EMBL" id="FCNV02000010">
    <property type="protein sequence ID" value="SAL39889.1"/>
    <property type="molecule type" value="Genomic_DNA"/>
</dbReference>
<evidence type="ECO:0000313" key="4">
    <source>
        <dbReference type="EMBL" id="SAL39889.1"/>
    </source>
</evidence>
<name>A0A658R1G0_9BURK</name>
<sequence length="287" mass="29709">MGLFSFGKKDDARAASDAYSDSPRGSRQTVRTERRTRRSERTDADAMMLDPTLPEKQRARRRLVGAIALVLAAVIVLPMVLDSRPKPVTDDISIDIPNRAAPAAKQSRDADADTQAGVAHDGPAAASAPGAAAAGVTQPQQTQASAPAAVAQARPEAKPEAKPESKPENKPTVAAKPAAKPQATDAAPETNSNANTTSTAANTPSSPAGSRFVLQIGTFDDETAAQNWVAKLKAAGVPAYVEHRQQSDGSSRALLRAGPFPDRASASAALVKVRQAGLAGGKRPASN</sequence>
<dbReference type="RefSeq" id="WP_040049969.1">
    <property type="nucleotide sequence ID" value="NZ_FCNV02000010.1"/>
</dbReference>
<evidence type="ECO:0000313" key="5">
    <source>
        <dbReference type="Proteomes" id="UP000198263"/>
    </source>
</evidence>
<organism evidence="4 5">
    <name type="scientific">Caballeronia concitans</name>
    <dbReference type="NCBI Taxonomy" id="1777133"/>
    <lineage>
        <taxon>Bacteria</taxon>
        <taxon>Pseudomonadati</taxon>
        <taxon>Pseudomonadota</taxon>
        <taxon>Betaproteobacteria</taxon>
        <taxon>Burkholderiales</taxon>
        <taxon>Burkholderiaceae</taxon>
        <taxon>Caballeronia</taxon>
    </lineage>
</organism>
<dbReference type="InterPro" id="IPR036680">
    <property type="entry name" value="SPOR-like_sf"/>
</dbReference>
<keyword evidence="5" id="KW-1185">Reference proteome</keyword>
<feature type="compositionally biased region" description="Basic and acidic residues" evidence="1">
    <location>
        <begin position="155"/>
        <end position="169"/>
    </location>
</feature>
<feature type="region of interest" description="Disordered" evidence="1">
    <location>
        <begin position="100"/>
        <end position="210"/>
    </location>
</feature>
<dbReference type="GO" id="GO:0030428">
    <property type="term" value="C:cell septum"/>
    <property type="evidence" value="ECO:0007669"/>
    <property type="project" value="TreeGrafter"/>
</dbReference>
<feature type="region of interest" description="Disordered" evidence="1">
    <location>
        <begin position="1"/>
        <end position="53"/>
    </location>
</feature>
<feature type="domain" description="SPOR" evidence="3">
    <location>
        <begin position="206"/>
        <end position="287"/>
    </location>
</feature>
<dbReference type="AlphaFoldDB" id="A0A658R1G0"/>
<dbReference type="InterPro" id="IPR052521">
    <property type="entry name" value="Cell_div_SPOR-domain"/>
</dbReference>
<keyword evidence="2" id="KW-0472">Membrane</keyword>
<feature type="compositionally biased region" description="Low complexity" evidence="1">
    <location>
        <begin position="15"/>
        <end position="29"/>
    </location>
</feature>
<dbReference type="PANTHER" id="PTHR38687:SF1">
    <property type="entry name" value="CELL DIVISION PROTEIN DEDD"/>
    <property type="match status" value="1"/>
</dbReference>
<evidence type="ECO:0000256" key="2">
    <source>
        <dbReference type="SAM" id="Phobius"/>
    </source>
</evidence>
<protein>
    <submittedName>
        <fullName evidence="4">Sporulation repeat-containing protein</fullName>
    </submittedName>
</protein>
<proteinExistence type="predicted"/>
<dbReference type="InterPro" id="IPR007730">
    <property type="entry name" value="SPOR-like_dom"/>
</dbReference>
<dbReference type="OrthoDB" id="8563804at2"/>
<dbReference type="PROSITE" id="PS51724">
    <property type="entry name" value="SPOR"/>
    <property type="match status" value="1"/>
</dbReference>
<reference evidence="4 5" key="1">
    <citation type="submission" date="2016-01" db="EMBL/GenBank/DDBJ databases">
        <authorList>
            <person name="Peeters C."/>
        </authorList>
    </citation>
    <scope>NUCLEOTIDE SEQUENCE [LARGE SCALE GENOMIC DNA]</scope>
    <source>
        <strain evidence="4">LMG 29315</strain>
    </source>
</reference>